<sequence length="605" mass="66775">MLLHRLIEYAARAEEEEKLPPAYYRPKRIHWALRVEADGSAASLIDRRVPKGSKDKPLQTNAPYAYRSGRTPPPYLCVDTAQYVLGVPKPAADGTVSEKAATEAQRRRGEYAAMLLAWAETAPKEPAARAVHTFLTSHQLARITVPEDLAYSDNIAVMDHTGKWLHLLPSLQESWAATVRERKSGSGKTGLCLVCGKDGELLATVPESIRSGSIPTTGLGRDAQLVSINAAAQGRGGTLQLTNTPVCERCGSRMMAALNLLLADRNHRRRTTDTVTAWWTREPVDALFESLDDPTEATVAHLVDSLHENPDPAAAERLDTNAYYALTLGLNNARAVILDWLDIPVGRLRNHLGAWFEHHKVFDGWENTYRHLPLWHLALATGRWDGKAGKYVTGSAPHGMEKDLLRAALTRGAVPARLLPHLLQRLRADRRVDAPRIALLRLLLHPDRRDPQVTGPAPHLDDSNHDPGYLCGRTFAVLEAIQRSALPDINTTIGDKFFGTAMTAPAAVLTNLRIGANGHLKRLRRDKRGTYYALDTRLSQAFADLAALEEGIPLLLTTRQQAWFVLGYEQQRAADNAARAAHKKRKEQDQGSDADTTGDQPDTNE</sequence>
<proteinExistence type="predicted"/>
<keyword evidence="3" id="KW-1185">Reference proteome</keyword>
<organism evidence="2 3">
    <name type="scientific">Streptomyces gossypii</name>
    <dbReference type="NCBI Taxonomy" id="2883101"/>
    <lineage>
        <taxon>Bacteria</taxon>
        <taxon>Bacillati</taxon>
        <taxon>Actinomycetota</taxon>
        <taxon>Actinomycetes</taxon>
        <taxon>Kitasatosporales</taxon>
        <taxon>Streptomycetaceae</taxon>
        <taxon>Streptomyces</taxon>
    </lineage>
</organism>
<evidence type="ECO:0000256" key="1">
    <source>
        <dbReference type="SAM" id="MobiDB-lite"/>
    </source>
</evidence>
<evidence type="ECO:0000313" key="3">
    <source>
        <dbReference type="Proteomes" id="UP001156389"/>
    </source>
</evidence>
<feature type="compositionally biased region" description="Basic and acidic residues" evidence="1">
    <location>
        <begin position="46"/>
        <end position="57"/>
    </location>
</feature>
<dbReference type="InterPro" id="IPR010144">
    <property type="entry name" value="CRISPR-assoc_prot_Csd1-typ"/>
</dbReference>
<dbReference type="Proteomes" id="UP001156389">
    <property type="component" value="Unassembled WGS sequence"/>
</dbReference>
<name>A0ABT2JRM0_9ACTN</name>
<dbReference type="Pfam" id="PF09709">
    <property type="entry name" value="Cas_Csd1"/>
    <property type="match status" value="1"/>
</dbReference>
<comment type="caution">
    <text evidence="2">The sequence shown here is derived from an EMBL/GenBank/DDBJ whole genome shotgun (WGS) entry which is preliminary data.</text>
</comment>
<accession>A0ABT2JRM0</accession>
<dbReference type="EMBL" id="JAJAGO010000004">
    <property type="protein sequence ID" value="MCT2590541.1"/>
    <property type="molecule type" value="Genomic_DNA"/>
</dbReference>
<protein>
    <submittedName>
        <fullName evidence="2">Type I-C CRISPR-associated protein Cas8c/Csd1</fullName>
    </submittedName>
</protein>
<feature type="region of interest" description="Disordered" evidence="1">
    <location>
        <begin position="46"/>
        <end position="65"/>
    </location>
</feature>
<feature type="region of interest" description="Disordered" evidence="1">
    <location>
        <begin position="575"/>
        <end position="605"/>
    </location>
</feature>
<gene>
    <name evidence="2" type="primary">cas8c</name>
    <name evidence="2" type="ORF">LHJ74_11580</name>
</gene>
<dbReference type="RefSeq" id="WP_260217827.1">
    <property type="nucleotide sequence ID" value="NZ_JAJAGO010000004.1"/>
</dbReference>
<reference evidence="2 3" key="1">
    <citation type="submission" date="2021-10" db="EMBL/GenBank/DDBJ databases">
        <title>Streptomyces gossypii sp. nov., isolated from soil collected from cotton field.</title>
        <authorList>
            <person name="Ge X."/>
            <person name="Chen X."/>
            <person name="Liu W."/>
        </authorList>
    </citation>
    <scope>NUCLEOTIDE SEQUENCE [LARGE SCALE GENOMIC DNA]</scope>
    <source>
        <strain evidence="2 3">N2-109</strain>
    </source>
</reference>
<feature type="compositionally biased region" description="Polar residues" evidence="1">
    <location>
        <begin position="591"/>
        <end position="605"/>
    </location>
</feature>
<evidence type="ECO:0000313" key="2">
    <source>
        <dbReference type="EMBL" id="MCT2590541.1"/>
    </source>
</evidence>
<dbReference type="NCBIfam" id="TIGR01863">
    <property type="entry name" value="cas_Csd1"/>
    <property type="match status" value="1"/>
</dbReference>